<dbReference type="InterPro" id="IPR017937">
    <property type="entry name" value="Thioredoxin_CS"/>
</dbReference>
<dbReference type="PIRSF" id="PIRSF000077">
    <property type="entry name" value="Thioredoxin"/>
    <property type="match status" value="1"/>
</dbReference>
<dbReference type="Gene3D" id="3.40.30.10">
    <property type="entry name" value="Glutaredoxin"/>
    <property type="match status" value="1"/>
</dbReference>
<feature type="disulfide bond" description="Redox-active" evidence="10">
    <location>
        <begin position="39"/>
        <end position="42"/>
    </location>
</feature>
<feature type="active site" description="Nucleophile" evidence="9">
    <location>
        <position position="39"/>
    </location>
</feature>
<dbReference type="PROSITE" id="PS00194">
    <property type="entry name" value="THIOREDOXIN_1"/>
    <property type="match status" value="1"/>
</dbReference>
<dbReference type="CDD" id="cd02947">
    <property type="entry name" value="TRX_family"/>
    <property type="match status" value="1"/>
</dbReference>
<dbReference type="InterPro" id="IPR005746">
    <property type="entry name" value="Thioredoxin"/>
</dbReference>
<keyword evidence="3" id="KW-0813">Transport</keyword>
<dbReference type="PROSITE" id="PS51352">
    <property type="entry name" value="THIOREDOXIN_2"/>
    <property type="match status" value="1"/>
</dbReference>
<dbReference type="HOGENOM" id="CLU_090389_10_4_9"/>
<dbReference type="Proteomes" id="UP000004483">
    <property type="component" value="Unassembled WGS sequence"/>
</dbReference>
<dbReference type="GO" id="GO:0005829">
    <property type="term" value="C:cytosol"/>
    <property type="evidence" value="ECO:0007669"/>
    <property type="project" value="TreeGrafter"/>
</dbReference>
<evidence type="ECO:0000313" key="13">
    <source>
        <dbReference type="Proteomes" id="UP000004483"/>
    </source>
</evidence>
<dbReference type="FunFam" id="3.40.30.10:FF:000001">
    <property type="entry name" value="Thioredoxin"/>
    <property type="match status" value="1"/>
</dbReference>
<dbReference type="GO" id="GO:0045454">
    <property type="term" value="P:cell redox homeostasis"/>
    <property type="evidence" value="ECO:0007669"/>
    <property type="project" value="TreeGrafter"/>
</dbReference>
<dbReference type="PANTHER" id="PTHR45663">
    <property type="entry name" value="GEO12009P1"/>
    <property type="match status" value="1"/>
</dbReference>
<feature type="site" description="Deprotonates C-terminal active site Cys" evidence="9">
    <location>
        <position position="33"/>
    </location>
</feature>
<proteinExistence type="inferred from homology"/>
<feature type="site" description="Contributes to redox potential value" evidence="9">
    <location>
        <position position="41"/>
    </location>
</feature>
<organism evidence="12 13">
    <name type="scientific">Limosilactobacillus vaginalis DSM 5837 = ATCC 49540</name>
    <dbReference type="NCBI Taxonomy" id="1423814"/>
    <lineage>
        <taxon>Bacteria</taxon>
        <taxon>Bacillati</taxon>
        <taxon>Bacillota</taxon>
        <taxon>Bacilli</taxon>
        <taxon>Lactobacillales</taxon>
        <taxon>Lactobacillaceae</taxon>
        <taxon>Limosilactobacillus</taxon>
    </lineage>
</organism>
<dbReference type="Pfam" id="PF00085">
    <property type="entry name" value="Thioredoxin"/>
    <property type="match status" value="1"/>
</dbReference>
<dbReference type="PANTHER" id="PTHR45663:SF11">
    <property type="entry name" value="GEO12009P1"/>
    <property type="match status" value="1"/>
</dbReference>
<dbReference type="GO" id="GO:0015035">
    <property type="term" value="F:protein-disulfide reductase activity"/>
    <property type="evidence" value="ECO:0007669"/>
    <property type="project" value="UniProtKB-UniRule"/>
</dbReference>
<comment type="caution">
    <text evidence="12">The sequence shown here is derived from an EMBL/GenBank/DDBJ whole genome shotgun (WGS) entry which is preliminary data.</text>
</comment>
<feature type="site" description="Contributes to redox potential value" evidence="9">
    <location>
        <position position="40"/>
    </location>
</feature>
<keyword evidence="4" id="KW-0249">Electron transport</keyword>
<accession>C2ETU9</accession>
<comment type="similarity">
    <text evidence="1 8">Belongs to the thioredoxin family.</text>
</comment>
<evidence type="ECO:0000256" key="9">
    <source>
        <dbReference type="PIRSR" id="PIRSR000077-1"/>
    </source>
</evidence>
<dbReference type="eggNOG" id="COG3118">
    <property type="taxonomic scope" value="Bacteria"/>
</dbReference>
<dbReference type="NCBIfam" id="TIGR01068">
    <property type="entry name" value="thioredoxin"/>
    <property type="match status" value="1"/>
</dbReference>
<name>C2ETU9_9LACO</name>
<evidence type="ECO:0000256" key="5">
    <source>
        <dbReference type="ARBA" id="ARBA00023157"/>
    </source>
</evidence>
<reference evidence="12 13" key="1">
    <citation type="submission" date="2009-01" db="EMBL/GenBank/DDBJ databases">
        <authorList>
            <person name="Qin X."/>
            <person name="Bachman B."/>
            <person name="Battles P."/>
            <person name="Bell A."/>
            <person name="Bess C."/>
            <person name="Bickham C."/>
            <person name="Chaboub L."/>
            <person name="Chen D."/>
            <person name="Coyle M."/>
            <person name="Deiros D.R."/>
            <person name="Dinh H."/>
            <person name="Forbes L."/>
            <person name="Fowler G."/>
            <person name="Francisco L."/>
            <person name="Fu Q."/>
            <person name="Gubbala S."/>
            <person name="Hale W."/>
            <person name="Han Y."/>
            <person name="Hemphill L."/>
            <person name="Highlander S.K."/>
            <person name="Hirani K."/>
            <person name="Hogues M."/>
            <person name="Jackson L."/>
            <person name="Jakkamsetti A."/>
            <person name="Javaid M."/>
            <person name="Jiang H."/>
            <person name="Korchina V."/>
            <person name="Kovar C."/>
            <person name="Lara F."/>
            <person name="Lee S."/>
            <person name="Mata R."/>
            <person name="Mathew T."/>
            <person name="Moen C."/>
            <person name="Morales K."/>
            <person name="Munidasa M."/>
            <person name="Nazareth L."/>
            <person name="Ngo R."/>
            <person name="Nguyen L."/>
            <person name="Okwuonu G."/>
            <person name="Ongeri F."/>
            <person name="Patil S."/>
            <person name="Petrosino J."/>
            <person name="Pham C."/>
            <person name="Pham P."/>
            <person name="Pu L.-L."/>
            <person name="Puazo M."/>
            <person name="Raj R."/>
            <person name="Reid J."/>
            <person name="Rouhana J."/>
            <person name="Saada N."/>
            <person name="Shang Y."/>
            <person name="Simmons D."/>
            <person name="Thornton R."/>
            <person name="Warren J."/>
            <person name="Weissenberger G."/>
            <person name="Zhang J."/>
            <person name="Zhang L."/>
            <person name="Zhou C."/>
            <person name="Zhu D."/>
            <person name="Muzny D."/>
            <person name="Worley K."/>
            <person name="Gibbs R."/>
        </authorList>
    </citation>
    <scope>NUCLEOTIDE SEQUENCE [LARGE SCALE GENOMIC DNA]</scope>
    <source>
        <strain evidence="12 13">ATCC 49540</strain>
    </source>
</reference>
<evidence type="ECO:0000256" key="3">
    <source>
        <dbReference type="ARBA" id="ARBA00022448"/>
    </source>
</evidence>
<evidence type="ECO:0000256" key="10">
    <source>
        <dbReference type="PIRSR" id="PIRSR000077-4"/>
    </source>
</evidence>
<sequence>MSKSIEEEFEMTVKVTTDQTFEQDTSTGVSLTDFWATWCGPCRMQSPVIENLSAEMPNVHFTKMDVDQNRQVPQEFQIMSIPTLLIKKDGKVVDKVVGYHSKEQLKQLLEQYENA</sequence>
<gene>
    <name evidence="12" type="primary">trxA</name>
    <name evidence="12" type="ORF">HMPREF0549_0885</name>
</gene>
<dbReference type="EMBL" id="ACGV01000120">
    <property type="protein sequence ID" value="EEJ40663.1"/>
    <property type="molecule type" value="Genomic_DNA"/>
</dbReference>
<feature type="active site" description="Nucleophile" evidence="9">
    <location>
        <position position="42"/>
    </location>
</feature>
<evidence type="ECO:0000256" key="1">
    <source>
        <dbReference type="ARBA" id="ARBA00008987"/>
    </source>
</evidence>
<evidence type="ECO:0000256" key="7">
    <source>
        <dbReference type="NCBIfam" id="TIGR01068"/>
    </source>
</evidence>
<dbReference type="AlphaFoldDB" id="C2ETU9"/>
<evidence type="ECO:0000256" key="8">
    <source>
        <dbReference type="PIRNR" id="PIRNR000077"/>
    </source>
</evidence>
<dbReference type="PRINTS" id="PR00421">
    <property type="entry name" value="THIOREDOXIN"/>
</dbReference>
<evidence type="ECO:0000256" key="2">
    <source>
        <dbReference type="ARBA" id="ARBA00020570"/>
    </source>
</evidence>
<protein>
    <recommendedName>
        <fullName evidence="2 7">Thioredoxin</fullName>
    </recommendedName>
</protein>
<dbReference type="SUPFAM" id="SSF52833">
    <property type="entry name" value="Thioredoxin-like"/>
    <property type="match status" value="1"/>
</dbReference>
<keyword evidence="6 10" id="KW-0676">Redox-active center</keyword>
<evidence type="ECO:0000259" key="11">
    <source>
        <dbReference type="PROSITE" id="PS51352"/>
    </source>
</evidence>
<evidence type="ECO:0000313" key="12">
    <source>
        <dbReference type="EMBL" id="EEJ40663.1"/>
    </source>
</evidence>
<dbReference type="InterPro" id="IPR036249">
    <property type="entry name" value="Thioredoxin-like_sf"/>
</dbReference>
<evidence type="ECO:0000256" key="6">
    <source>
        <dbReference type="ARBA" id="ARBA00023284"/>
    </source>
</evidence>
<dbReference type="InterPro" id="IPR013766">
    <property type="entry name" value="Thioredoxin_domain"/>
</dbReference>
<feature type="domain" description="Thioredoxin" evidence="11">
    <location>
        <begin position="1"/>
        <end position="114"/>
    </location>
</feature>
<keyword evidence="5 10" id="KW-1015">Disulfide bond</keyword>
<evidence type="ECO:0000256" key="4">
    <source>
        <dbReference type="ARBA" id="ARBA00022982"/>
    </source>
</evidence>
<dbReference type="STRING" id="1423814.HMPREF0549_0885"/>